<dbReference type="AlphaFoldDB" id="A0AA39KPJ9"/>
<reference evidence="1" key="1">
    <citation type="journal article" date="2023" name="bioRxiv">
        <title>Scaffold-level genome assemblies of two parasitoid biocontrol wasps reveal the parthenogenesis mechanism and an associated novel virus.</title>
        <authorList>
            <person name="Inwood S."/>
            <person name="Skelly J."/>
            <person name="Guhlin J."/>
            <person name="Harrop T."/>
            <person name="Goldson S."/>
            <person name="Dearden P."/>
        </authorList>
    </citation>
    <scope>NUCLEOTIDE SEQUENCE</scope>
    <source>
        <strain evidence="1">Lincoln</strain>
        <tissue evidence="1">Whole body</tissue>
    </source>
</reference>
<keyword evidence="2" id="KW-1185">Reference proteome</keyword>
<reference evidence="1" key="2">
    <citation type="submission" date="2023-03" db="EMBL/GenBank/DDBJ databases">
        <authorList>
            <person name="Inwood S.N."/>
            <person name="Skelly J.G."/>
            <person name="Guhlin J."/>
            <person name="Harrop T.W.R."/>
            <person name="Goldson S.G."/>
            <person name="Dearden P.K."/>
        </authorList>
    </citation>
    <scope>NUCLEOTIDE SEQUENCE</scope>
    <source>
        <strain evidence="1">Lincoln</strain>
        <tissue evidence="1">Whole body</tissue>
    </source>
</reference>
<dbReference type="Proteomes" id="UP001168972">
    <property type="component" value="Unassembled WGS sequence"/>
</dbReference>
<evidence type="ECO:0000313" key="1">
    <source>
        <dbReference type="EMBL" id="KAK0169193.1"/>
    </source>
</evidence>
<dbReference type="EMBL" id="JAQQBR010001728">
    <property type="protein sequence ID" value="KAK0169193.1"/>
    <property type="molecule type" value="Genomic_DNA"/>
</dbReference>
<proteinExistence type="predicted"/>
<protein>
    <submittedName>
        <fullName evidence="1">Uncharacterized protein</fullName>
    </submittedName>
</protein>
<organism evidence="1 2">
    <name type="scientific">Microctonus hyperodae</name>
    <name type="common">Parasitoid wasp</name>
    <dbReference type="NCBI Taxonomy" id="165561"/>
    <lineage>
        <taxon>Eukaryota</taxon>
        <taxon>Metazoa</taxon>
        <taxon>Ecdysozoa</taxon>
        <taxon>Arthropoda</taxon>
        <taxon>Hexapoda</taxon>
        <taxon>Insecta</taxon>
        <taxon>Pterygota</taxon>
        <taxon>Neoptera</taxon>
        <taxon>Endopterygota</taxon>
        <taxon>Hymenoptera</taxon>
        <taxon>Apocrita</taxon>
        <taxon>Ichneumonoidea</taxon>
        <taxon>Braconidae</taxon>
        <taxon>Euphorinae</taxon>
        <taxon>Microctonus</taxon>
    </lineage>
</organism>
<name>A0AA39KPJ9_MICHY</name>
<comment type="caution">
    <text evidence="1">The sequence shown here is derived from an EMBL/GenBank/DDBJ whole genome shotgun (WGS) entry which is preliminary data.</text>
</comment>
<accession>A0AA39KPJ9</accession>
<sequence>MGENMEKSKVPTHKKCWSKVCGHRPDKHGCICSAFPRNPERCKAWLKVVEVKDYVSLPISPSAKYYEFKQVFI</sequence>
<evidence type="ECO:0000313" key="2">
    <source>
        <dbReference type="Proteomes" id="UP001168972"/>
    </source>
</evidence>
<gene>
    <name evidence="1" type="ORF">PV327_011719</name>
</gene>